<sequence>MRTTLEFKGATNLILEKAIELGLARSKTEAIRLGVFALNKEYRLVKDLEMELVARKLQKEEAEMKRKGIKSLSEEKALAPYRREHGP</sequence>
<gene>
    <name evidence="1" type="ORF">HA252_05445</name>
    <name evidence="2" type="ORF">J4203_03995</name>
</gene>
<proteinExistence type="predicted"/>
<dbReference type="Proteomes" id="UP000564964">
    <property type="component" value="Unassembled WGS sequence"/>
</dbReference>
<dbReference type="EMBL" id="DUGH01000128">
    <property type="protein sequence ID" value="HIH16823.1"/>
    <property type="molecule type" value="Genomic_DNA"/>
</dbReference>
<evidence type="ECO:0000313" key="3">
    <source>
        <dbReference type="Proteomes" id="UP000564964"/>
    </source>
</evidence>
<comment type="caution">
    <text evidence="1">The sequence shown here is derived from an EMBL/GenBank/DDBJ whole genome shotgun (WGS) entry which is preliminary data.</text>
</comment>
<evidence type="ECO:0000313" key="2">
    <source>
        <dbReference type="EMBL" id="MBS3063008.1"/>
    </source>
</evidence>
<evidence type="ECO:0000313" key="1">
    <source>
        <dbReference type="EMBL" id="HIH16823.1"/>
    </source>
</evidence>
<name>A0A7J4JGD3_9ARCH</name>
<protein>
    <submittedName>
        <fullName evidence="1">Uncharacterized protein</fullName>
    </submittedName>
</protein>
<dbReference type="EMBL" id="JAGVWE010000003">
    <property type="protein sequence ID" value="MBS3063008.1"/>
    <property type="molecule type" value="Genomic_DNA"/>
</dbReference>
<accession>A0A7J4JGD3</accession>
<reference evidence="2" key="3">
    <citation type="submission" date="2021-05" db="EMBL/GenBank/DDBJ databases">
        <title>Protein family content uncovers lineage relationships and bacterial pathway maintenance mechanisms in DPANN archaea.</title>
        <authorList>
            <person name="Castelle C.J."/>
            <person name="Meheust R."/>
            <person name="Jaffe A.L."/>
            <person name="Seitz K."/>
            <person name="Gong X."/>
            <person name="Baker B.J."/>
            <person name="Banfield J.F."/>
        </authorList>
    </citation>
    <scope>NUCLEOTIDE SEQUENCE</scope>
    <source>
        <strain evidence="2">RIFCSPLOWO2_01_FULL_58_19</strain>
    </source>
</reference>
<reference evidence="1" key="1">
    <citation type="journal article" date="2020" name="bioRxiv">
        <title>A rank-normalized archaeal taxonomy based on genome phylogeny resolves widespread incomplete and uneven classifications.</title>
        <authorList>
            <person name="Rinke C."/>
            <person name="Chuvochina M."/>
            <person name="Mussig A.J."/>
            <person name="Chaumeil P.-A."/>
            <person name="Waite D.W."/>
            <person name="Whitman W.B."/>
            <person name="Parks D.H."/>
            <person name="Hugenholtz P."/>
        </authorList>
    </citation>
    <scope>NUCLEOTIDE SEQUENCE</scope>
    <source>
        <strain evidence="1">UBA10219</strain>
    </source>
</reference>
<dbReference type="AlphaFoldDB" id="A0A7J4JGD3"/>
<reference evidence="2" key="2">
    <citation type="submission" date="2021-03" db="EMBL/GenBank/DDBJ databases">
        <authorList>
            <person name="Jaffe A."/>
        </authorList>
    </citation>
    <scope>NUCLEOTIDE SEQUENCE</scope>
    <source>
        <strain evidence="2">RIFCSPLOWO2_01_FULL_58_19</strain>
    </source>
</reference>
<organism evidence="1 3">
    <name type="scientific">Candidatus Iainarchaeum sp</name>
    <dbReference type="NCBI Taxonomy" id="3101447"/>
    <lineage>
        <taxon>Archaea</taxon>
        <taxon>Candidatus Iainarchaeota</taxon>
        <taxon>Candidatus Iainarchaeia</taxon>
        <taxon>Candidatus Iainarchaeales</taxon>
        <taxon>Candidatus Iainarchaeaceae</taxon>
        <taxon>Candidatus Iainarchaeum</taxon>
    </lineage>
</organism>
<dbReference type="Proteomes" id="UP000678237">
    <property type="component" value="Unassembled WGS sequence"/>
</dbReference>